<feature type="domain" description="Alanyl-transfer RNA synthetases family profile" evidence="16">
    <location>
        <begin position="9"/>
        <end position="725"/>
    </location>
</feature>
<evidence type="ECO:0000256" key="3">
    <source>
        <dbReference type="ARBA" id="ARBA00022598"/>
    </source>
</evidence>
<dbReference type="Gene3D" id="3.30.54.20">
    <property type="match status" value="1"/>
</dbReference>
<dbReference type="EMBL" id="CP062796">
    <property type="protein sequence ID" value="QUL98437.1"/>
    <property type="molecule type" value="Genomic_DNA"/>
</dbReference>
<dbReference type="Gene3D" id="2.40.30.130">
    <property type="match status" value="1"/>
</dbReference>
<dbReference type="GO" id="GO:0016740">
    <property type="term" value="F:transferase activity"/>
    <property type="evidence" value="ECO:0007669"/>
    <property type="project" value="UniProtKB-ARBA"/>
</dbReference>
<keyword evidence="9 13" id="KW-0648">Protein biosynthesis</keyword>
<dbReference type="HAMAP" id="MF_00036_B">
    <property type="entry name" value="Ala_tRNA_synth_B"/>
    <property type="match status" value="1"/>
</dbReference>
<keyword evidence="4 13" id="KW-0479">Metal-binding</keyword>
<dbReference type="Gene3D" id="3.30.980.10">
    <property type="entry name" value="Threonyl-trna Synthetase, Chain A, domain 2"/>
    <property type="match status" value="1"/>
</dbReference>
<evidence type="ECO:0000256" key="11">
    <source>
        <dbReference type="ARBA" id="ARBA00024779"/>
    </source>
</evidence>
<evidence type="ECO:0000256" key="7">
    <source>
        <dbReference type="ARBA" id="ARBA00022840"/>
    </source>
</evidence>
<accession>A0AAT9LDX1</accession>
<dbReference type="NCBIfam" id="TIGR00344">
    <property type="entry name" value="alaS"/>
    <property type="match status" value="1"/>
</dbReference>
<dbReference type="FunFam" id="3.30.930.10:FF:000004">
    <property type="entry name" value="Alanine--tRNA ligase"/>
    <property type="match status" value="1"/>
</dbReference>
<dbReference type="FunFam" id="3.30.980.10:FF:000004">
    <property type="entry name" value="Alanine--tRNA ligase, cytoplasmic"/>
    <property type="match status" value="1"/>
</dbReference>
<dbReference type="InterPro" id="IPR009000">
    <property type="entry name" value="Transl_B-barrel_sf"/>
</dbReference>
<dbReference type="SUPFAM" id="SSF50447">
    <property type="entry name" value="Translation proteins"/>
    <property type="match status" value="1"/>
</dbReference>
<evidence type="ECO:0000256" key="9">
    <source>
        <dbReference type="ARBA" id="ARBA00022917"/>
    </source>
</evidence>
<feature type="binding site" evidence="13">
    <location>
        <position position="682"/>
    </location>
    <ligand>
        <name>Zn(2+)</name>
        <dbReference type="ChEBI" id="CHEBI:29105"/>
    </ligand>
</feature>
<reference evidence="17" key="1">
    <citation type="submission" date="2020-10" db="EMBL/GenBank/DDBJ databases">
        <authorList>
            <person name="Kadnikov V."/>
            <person name="Beletsky A.V."/>
            <person name="Mardanov A.V."/>
            <person name="Karnachuk O.V."/>
            <person name="Ravin N.V."/>
        </authorList>
    </citation>
    <scope>NUCLEOTIDE SEQUENCE</scope>
    <source>
        <strain evidence="17">Bu02</strain>
    </source>
</reference>
<keyword evidence="3 13" id="KW-0436">Ligase</keyword>
<evidence type="ECO:0000256" key="5">
    <source>
        <dbReference type="ARBA" id="ARBA00022741"/>
    </source>
</evidence>
<evidence type="ECO:0000256" key="4">
    <source>
        <dbReference type="ARBA" id="ARBA00022723"/>
    </source>
</evidence>
<dbReference type="InterPro" id="IPR023033">
    <property type="entry name" value="Ala_tRNA_ligase_euk/bac"/>
</dbReference>
<dbReference type="KEGG" id="fcz:IMF26_10580"/>
<comment type="subcellular location">
    <subcellularLocation>
        <location evidence="13">Cytoplasm</location>
    </subcellularLocation>
</comment>
<feature type="binding site" evidence="13">
    <location>
        <position position="584"/>
    </location>
    <ligand>
        <name>Zn(2+)</name>
        <dbReference type="ChEBI" id="CHEBI:29105"/>
    </ligand>
</feature>
<reference evidence="17" key="2">
    <citation type="journal article" date="2023" name="Biology">
        <title>Prokaryotic Life Associated with Coal-Fire Gas Vents Revealed by Metagenomics.</title>
        <authorList>
            <person name="Kadnikov V.V."/>
            <person name="Mardanov A.V."/>
            <person name="Beletsky A.V."/>
            <person name="Karnachuk O.V."/>
            <person name="Ravin N.V."/>
        </authorList>
    </citation>
    <scope>NUCLEOTIDE SEQUENCE</scope>
    <source>
        <strain evidence="17">Bu02</strain>
    </source>
</reference>
<keyword evidence="5 13" id="KW-0547">Nucleotide-binding</keyword>
<dbReference type="InterPro" id="IPR018165">
    <property type="entry name" value="Ala-tRNA-synth_IIc_core"/>
</dbReference>
<dbReference type="SMART" id="SM00863">
    <property type="entry name" value="tRNA_SAD"/>
    <property type="match status" value="1"/>
</dbReference>
<keyword evidence="2 13" id="KW-0820">tRNA-binding</keyword>
<organism evidence="17">
    <name type="scientific">Candidatus Fermentithermobacillus carboniphilus</name>
    <dbReference type="NCBI Taxonomy" id="3085328"/>
    <lineage>
        <taxon>Bacteria</taxon>
        <taxon>Bacillati</taxon>
        <taxon>Bacillota</taxon>
        <taxon>Candidatus Fermentithermobacillia</taxon>
        <taxon>Candidatus Fermentithermobacillales</taxon>
        <taxon>Candidatus Fermentithermobacillaceae</taxon>
        <taxon>Candidatus Fermentithermobacillus</taxon>
    </lineage>
</organism>
<dbReference type="InterPro" id="IPR003156">
    <property type="entry name" value="DHHA1_dom"/>
</dbReference>
<evidence type="ECO:0000256" key="14">
    <source>
        <dbReference type="SAM" id="Coils"/>
    </source>
</evidence>
<dbReference type="GO" id="GO:0008270">
    <property type="term" value="F:zinc ion binding"/>
    <property type="evidence" value="ECO:0007669"/>
    <property type="project" value="UniProtKB-UniRule"/>
</dbReference>
<dbReference type="PRINTS" id="PR00980">
    <property type="entry name" value="TRNASYNTHALA"/>
</dbReference>
<dbReference type="Pfam" id="PF07973">
    <property type="entry name" value="tRNA_SAD"/>
    <property type="match status" value="1"/>
</dbReference>
<evidence type="ECO:0000259" key="16">
    <source>
        <dbReference type="PROSITE" id="PS50860"/>
    </source>
</evidence>
<comment type="similarity">
    <text evidence="1 13">Belongs to the class-II aminoacyl-tRNA synthetase family.</text>
</comment>
<evidence type="ECO:0000256" key="2">
    <source>
        <dbReference type="ARBA" id="ARBA00022555"/>
    </source>
</evidence>
<dbReference type="PANTHER" id="PTHR11777:SF9">
    <property type="entry name" value="ALANINE--TRNA LIGASE, CYTOPLASMIC"/>
    <property type="match status" value="1"/>
</dbReference>
<dbReference type="Gene3D" id="3.10.310.40">
    <property type="match status" value="1"/>
</dbReference>
<dbReference type="GO" id="GO:0002161">
    <property type="term" value="F:aminoacyl-tRNA deacylase activity"/>
    <property type="evidence" value="ECO:0007669"/>
    <property type="project" value="TreeGrafter"/>
</dbReference>
<dbReference type="InterPro" id="IPR018164">
    <property type="entry name" value="Ala-tRNA-synth_IIc_N"/>
</dbReference>
<dbReference type="SUPFAM" id="SSF101353">
    <property type="entry name" value="Putative anticodon-binding domain of alanyl-tRNA synthetase (AlaRS)"/>
    <property type="match status" value="1"/>
</dbReference>
<feature type="region of interest" description="Disordered" evidence="15">
    <location>
        <begin position="859"/>
        <end position="878"/>
    </location>
</feature>
<dbReference type="InterPro" id="IPR002318">
    <property type="entry name" value="Ala-tRNA-lgiase_IIc"/>
</dbReference>
<evidence type="ECO:0000256" key="6">
    <source>
        <dbReference type="ARBA" id="ARBA00022833"/>
    </source>
</evidence>
<gene>
    <name evidence="13 17" type="primary">alaS</name>
    <name evidence="17" type="ORF">IMF26_10580</name>
</gene>
<evidence type="ECO:0000256" key="1">
    <source>
        <dbReference type="ARBA" id="ARBA00008226"/>
    </source>
</evidence>
<sequence>MGEKLGKYLLSSEIRSSFLKYFEDRGHTVVPSSSLVPLGDPTLLFTNAGMVQFKDVFLGLEKRSYTRATTAQKCVRAGGKHNDLDNVGFTGRHHTFFEMLGNFSFGDYFKEDAIKFAWDFLTNVLELPRHRLWVTVYKDDDEAEELWKKIAGIPSSRIVRLGEKDNFWAMGETGPCGPCSEIIIDRGEDLRCGQSCGIGTCDCDRWLELWNLVFMQFFRDEEGNMTPLPKPSIDTGMGLERISSVLQGVDNDFETDLFVPIIEKIQEISGVEPGKDVPVFPFRVISDHVRACTFLASDGVQPSNEGRGYVMRRILRRAVRFGRVLGIREPFMGQLVPIVAATMGEAYPEIRERQGYIAKVLALDESRFLNTLEEGQKKAEDIMAQTRERGETVLSGRDAFLLYDTFGFPIDLTKDMARERGLVVDEKEFEKAMEEQRAKSRKARKTGFEDVLELHELVQDVPPTKFVGYDNLTAECKVLAIVSGNSRLTEMEPGDEALVVLDVTPFYATSGGQEKDLGTLEFPSAPGEVGRVAGSVTDVMKGPGGIIFHSVKATRQGIMVGQTLVARVDAKRRRGLERHHTATHLLHKALRSVLGEHAQQSGSLVDESRLRFDFSHTGALTKEELKKVEDMVNEMIMADVPVLVEETNLEEARRKGAIALFGEKYGEKVRVVEVEGFSKELCGGTHVRRTGEVGQFQIISESAVAAGVRRIEAVAGEAALSRSQYMASVISEITEKLGVGPDEFSSKIDSLLNTIASLEREIAALRQEKRKDLADLLIRNASTVSEAGNRKIVVSRQDSLKPDEMRNLGDVLKEKGAAVVILGSAGSERPFLLVMVDEDSVGAGVDAVKIVRKGAEVMGGSGGGKSHMAQAGGRNPQELDRALSSALEEARRQLIEAYRGKP</sequence>
<dbReference type="Pfam" id="PF01411">
    <property type="entry name" value="tRNA-synt_2c"/>
    <property type="match status" value="1"/>
</dbReference>
<keyword evidence="7 13" id="KW-0067">ATP-binding</keyword>
<dbReference type="GO" id="GO:0004813">
    <property type="term" value="F:alanine-tRNA ligase activity"/>
    <property type="evidence" value="ECO:0007669"/>
    <property type="project" value="UniProtKB-UniRule"/>
</dbReference>
<evidence type="ECO:0000256" key="10">
    <source>
        <dbReference type="ARBA" id="ARBA00023146"/>
    </source>
</evidence>
<feature type="coiled-coil region" evidence="14">
    <location>
        <begin position="748"/>
        <end position="775"/>
    </location>
</feature>
<dbReference type="GO" id="GO:0006419">
    <property type="term" value="P:alanyl-tRNA aminoacylation"/>
    <property type="evidence" value="ECO:0007669"/>
    <property type="project" value="UniProtKB-UniRule"/>
</dbReference>
<dbReference type="InterPro" id="IPR018162">
    <property type="entry name" value="Ala-tRNA-ligase_IIc_anticod-bd"/>
</dbReference>
<comment type="domain">
    <text evidence="13">Consists of three domains; the N-terminal catalytic domain, the editing domain and the C-terminal C-Ala domain. The editing domain removes incorrectly charged amino acids, while the C-Ala domain, along with tRNA(Ala), serves as a bridge to cooperatively bring together the editing and aminoacylation centers thus stimulating deacylation of misacylated tRNAs.</text>
</comment>
<dbReference type="SUPFAM" id="SSF55681">
    <property type="entry name" value="Class II aaRS and biotin synthetases"/>
    <property type="match status" value="1"/>
</dbReference>
<dbReference type="AlphaFoldDB" id="A0AAT9LDX1"/>
<feature type="binding site" evidence="13">
    <location>
        <position position="686"/>
    </location>
    <ligand>
        <name>Zn(2+)</name>
        <dbReference type="ChEBI" id="CHEBI:29105"/>
    </ligand>
</feature>
<dbReference type="EC" id="6.1.1.7" evidence="13"/>
<keyword evidence="8 13" id="KW-0694">RNA-binding</keyword>
<keyword evidence="14" id="KW-0175">Coiled coil</keyword>
<dbReference type="GO" id="GO:0005524">
    <property type="term" value="F:ATP binding"/>
    <property type="evidence" value="ECO:0007669"/>
    <property type="project" value="UniProtKB-UniRule"/>
</dbReference>
<dbReference type="CDD" id="cd00673">
    <property type="entry name" value="AlaRS_core"/>
    <property type="match status" value="1"/>
</dbReference>
<dbReference type="PROSITE" id="PS50860">
    <property type="entry name" value="AA_TRNA_LIGASE_II_ALA"/>
    <property type="match status" value="1"/>
</dbReference>
<evidence type="ECO:0000256" key="15">
    <source>
        <dbReference type="SAM" id="MobiDB-lite"/>
    </source>
</evidence>
<evidence type="ECO:0000313" key="17">
    <source>
        <dbReference type="EMBL" id="QUL98437.1"/>
    </source>
</evidence>
<feature type="binding site" evidence="13">
    <location>
        <position position="580"/>
    </location>
    <ligand>
        <name>Zn(2+)</name>
        <dbReference type="ChEBI" id="CHEBI:29105"/>
    </ligand>
</feature>
<dbReference type="InterPro" id="IPR050058">
    <property type="entry name" value="Ala-tRNA_ligase"/>
</dbReference>
<dbReference type="InterPro" id="IPR018163">
    <property type="entry name" value="Thr/Ala-tRNA-synth_IIc_edit"/>
</dbReference>
<name>A0AAT9LDX1_9FIRM</name>
<evidence type="ECO:0000256" key="12">
    <source>
        <dbReference type="ARBA" id="ARBA00048300"/>
    </source>
</evidence>
<dbReference type="InterPro" id="IPR045864">
    <property type="entry name" value="aa-tRNA-synth_II/BPL/LPL"/>
</dbReference>
<keyword evidence="13" id="KW-0963">Cytoplasm</keyword>
<evidence type="ECO:0000256" key="8">
    <source>
        <dbReference type="ARBA" id="ARBA00022884"/>
    </source>
</evidence>
<dbReference type="GO" id="GO:0000049">
    <property type="term" value="F:tRNA binding"/>
    <property type="evidence" value="ECO:0007669"/>
    <property type="project" value="UniProtKB-KW"/>
</dbReference>
<dbReference type="Pfam" id="PF02272">
    <property type="entry name" value="DHHA1"/>
    <property type="match status" value="1"/>
</dbReference>
<comment type="cofactor">
    <cofactor evidence="13">
        <name>Zn(2+)</name>
        <dbReference type="ChEBI" id="CHEBI:29105"/>
    </cofactor>
    <text evidence="13">Binds 1 zinc ion per subunit.</text>
</comment>
<comment type="function">
    <text evidence="11 13">Catalyzes the attachment of alanine to tRNA(Ala) in a two-step reaction: alanine is first activated by ATP to form Ala-AMP and then transferred to the acceptor end of tRNA(Ala). Also edits incorrectly charged Ser-tRNA(Ala) and Gly-tRNA(Ala) via its editing domain.</text>
</comment>
<dbReference type="GO" id="GO:0005829">
    <property type="term" value="C:cytosol"/>
    <property type="evidence" value="ECO:0007669"/>
    <property type="project" value="TreeGrafter"/>
</dbReference>
<dbReference type="SUPFAM" id="SSF55186">
    <property type="entry name" value="ThrRS/AlaRS common domain"/>
    <property type="match status" value="1"/>
</dbReference>
<dbReference type="PANTHER" id="PTHR11777">
    <property type="entry name" value="ALANYL-TRNA SYNTHETASE"/>
    <property type="match status" value="1"/>
</dbReference>
<protein>
    <recommendedName>
        <fullName evidence="13">Alanine--tRNA ligase</fullName>
        <ecNumber evidence="13">6.1.1.7</ecNumber>
    </recommendedName>
    <alternativeName>
        <fullName evidence="13">Alanyl-tRNA synthetase</fullName>
        <shortName evidence="13">AlaRS</shortName>
    </alternativeName>
</protein>
<keyword evidence="10 13" id="KW-0030">Aminoacyl-tRNA synthetase</keyword>
<comment type="catalytic activity">
    <reaction evidence="12 13">
        <text>tRNA(Ala) + L-alanine + ATP = L-alanyl-tRNA(Ala) + AMP + diphosphate</text>
        <dbReference type="Rhea" id="RHEA:12540"/>
        <dbReference type="Rhea" id="RHEA-COMP:9657"/>
        <dbReference type="Rhea" id="RHEA-COMP:9923"/>
        <dbReference type="ChEBI" id="CHEBI:30616"/>
        <dbReference type="ChEBI" id="CHEBI:33019"/>
        <dbReference type="ChEBI" id="CHEBI:57972"/>
        <dbReference type="ChEBI" id="CHEBI:78442"/>
        <dbReference type="ChEBI" id="CHEBI:78497"/>
        <dbReference type="ChEBI" id="CHEBI:456215"/>
        <dbReference type="EC" id="6.1.1.7"/>
    </reaction>
</comment>
<dbReference type="Gene3D" id="6.10.250.550">
    <property type="match status" value="1"/>
</dbReference>
<proteinExistence type="inferred from homology"/>
<dbReference type="FunFam" id="3.10.310.40:FF:000001">
    <property type="entry name" value="Alanine--tRNA ligase"/>
    <property type="match status" value="1"/>
</dbReference>
<evidence type="ECO:0000256" key="13">
    <source>
        <dbReference type="HAMAP-Rule" id="MF_00036"/>
    </source>
</evidence>
<dbReference type="FunFam" id="3.30.54.20:FF:000001">
    <property type="entry name" value="Alanine--tRNA ligase"/>
    <property type="match status" value="1"/>
</dbReference>
<dbReference type="GO" id="GO:0140096">
    <property type="term" value="F:catalytic activity, acting on a protein"/>
    <property type="evidence" value="ECO:0007669"/>
    <property type="project" value="UniProtKB-ARBA"/>
</dbReference>
<dbReference type="InterPro" id="IPR012947">
    <property type="entry name" value="tRNA_SAD"/>
</dbReference>
<keyword evidence="6 13" id="KW-0862">Zinc</keyword>
<dbReference type="Gene3D" id="3.30.930.10">
    <property type="entry name" value="Bira Bifunctional Protein, Domain 2"/>
    <property type="match status" value="1"/>
</dbReference>